<reference evidence="2 3" key="1">
    <citation type="submission" date="2021-06" db="EMBL/GenBank/DDBJ databases">
        <title>Caerostris extrusa draft genome.</title>
        <authorList>
            <person name="Kono N."/>
            <person name="Arakawa K."/>
        </authorList>
    </citation>
    <scope>NUCLEOTIDE SEQUENCE [LARGE SCALE GENOMIC DNA]</scope>
</reference>
<feature type="region of interest" description="Disordered" evidence="1">
    <location>
        <begin position="21"/>
        <end position="43"/>
    </location>
</feature>
<accession>A0AAV4XV13</accession>
<dbReference type="AlphaFoldDB" id="A0AAV4XV13"/>
<dbReference type="EMBL" id="BPLR01018218">
    <property type="protein sequence ID" value="GIY97816.1"/>
    <property type="molecule type" value="Genomic_DNA"/>
</dbReference>
<evidence type="ECO:0000313" key="2">
    <source>
        <dbReference type="EMBL" id="GIY97816.1"/>
    </source>
</evidence>
<name>A0AAV4XV13_CAEEX</name>
<protein>
    <submittedName>
        <fullName evidence="2">Uncharacterized protein</fullName>
    </submittedName>
</protein>
<proteinExistence type="predicted"/>
<evidence type="ECO:0000256" key="1">
    <source>
        <dbReference type="SAM" id="MobiDB-lite"/>
    </source>
</evidence>
<sequence length="91" mass="9770">MDVGRRLTSACVVVPPVDDLHDPVDLAPPGQPGLGEAAGRAPQHHVGPLADGHVRARLLLDDGGGHWNRVRSAPWLPPFSITLSQFCLHFQ</sequence>
<evidence type="ECO:0000313" key="3">
    <source>
        <dbReference type="Proteomes" id="UP001054945"/>
    </source>
</evidence>
<gene>
    <name evidence="2" type="ORF">CEXT_248121</name>
</gene>
<comment type="caution">
    <text evidence="2">The sequence shown here is derived from an EMBL/GenBank/DDBJ whole genome shotgun (WGS) entry which is preliminary data.</text>
</comment>
<dbReference type="Proteomes" id="UP001054945">
    <property type="component" value="Unassembled WGS sequence"/>
</dbReference>
<keyword evidence="3" id="KW-1185">Reference proteome</keyword>
<organism evidence="2 3">
    <name type="scientific">Caerostris extrusa</name>
    <name type="common">Bark spider</name>
    <name type="synonym">Caerostris bankana</name>
    <dbReference type="NCBI Taxonomy" id="172846"/>
    <lineage>
        <taxon>Eukaryota</taxon>
        <taxon>Metazoa</taxon>
        <taxon>Ecdysozoa</taxon>
        <taxon>Arthropoda</taxon>
        <taxon>Chelicerata</taxon>
        <taxon>Arachnida</taxon>
        <taxon>Araneae</taxon>
        <taxon>Araneomorphae</taxon>
        <taxon>Entelegynae</taxon>
        <taxon>Araneoidea</taxon>
        <taxon>Araneidae</taxon>
        <taxon>Caerostris</taxon>
    </lineage>
</organism>